<dbReference type="PANTHER" id="PTHR13808">
    <property type="entry name" value="CBP/P300-RELATED"/>
    <property type="match status" value="1"/>
</dbReference>
<dbReference type="EC" id="2.3.1.48" evidence="2"/>
<protein>
    <recommendedName>
        <fullName evidence="2">histone acetyltransferase</fullName>
        <ecNumber evidence="2">2.3.1.48</ecNumber>
    </recommendedName>
</protein>
<accession>A0AAD5LFA3</accession>
<feature type="region of interest" description="Disordered" evidence="9">
    <location>
        <begin position="328"/>
        <end position="366"/>
    </location>
</feature>
<evidence type="ECO:0000256" key="5">
    <source>
        <dbReference type="ARBA" id="ARBA00023015"/>
    </source>
</evidence>
<dbReference type="GO" id="GO:0005634">
    <property type="term" value="C:nucleus"/>
    <property type="evidence" value="ECO:0007669"/>
    <property type="project" value="UniProtKB-SubCell"/>
</dbReference>
<reference evidence="11" key="1">
    <citation type="submission" date="2021-12" db="EMBL/GenBank/DDBJ databases">
        <title>Prjna785345.</title>
        <authorList>
            <person name="Rujirawat T."/>
            <person name="Krajaejun T."/>
        </authorList>
    </citation>
    <scope>NUCLEOTIDE SEQUENCE</scope>
    <source>
        <strain evidence="11">Pi057C3</strain>
    </source>
</reference>
<evidence type="ECO:0000256" key="6">
    <source>
        <dbReference type="ARBA" id="ARBA00023163"/>
    </source>
</evidence>
<dbReference type="InterPro" id="IPR031162">
    <property type="entry name" value="CBP_P300_HAT"/>
</dbReference>
<evidence type="ECO:0000256" key="4">
    <source>
        <dbReference type="ARBA" id="ARBA00022853"/>
    </source>
</evidence>
<keyword evidence="6" id="KW-0804">Transcription</keyword>
<comment type="subcellular location">
    <subcellularLocation>
        <location evidence="1">Nucleus</location>
    </subcellularLocation>
</comment>
<feature type="region of interest" description="Disordered" evidence="9">
    <location>
        <begin position="1"/>
        <end position="23"/>
    </location>
</feature>
<dbReference type="InterPro" id="IPR013178">
    <property type="entry name" value="Histone_AcTrfase_Rtt109/CBP"/>
</dbReference>
<dbReference type="SUPFAM" id="SSF57933">
    <property type="entry name" value="TAZ domain"/>
    <property type="match status" value="1"/>
</dbReference>
<dbReference type="GO" id="GO:0031490">
    <property type="term" value="F:chromatin DNA binding"/>
    <property type="evidence" value="ECO:0007669"/>
    <property type="project" value="TreeGrafter"/>
</dbReference>
<feature type="compositionally biased region" description="Low complexity" evidence="9">
    <location>
        <begin position="354"/>
        <end position="366"/>
    </location>
</feature>
<feature type="compositionally biased region" description="Basic and acidic residues" evidence="9">
    <location>
        <begin position="11"/>
        <end position="21"/>
    </location>
</feature>
<gene>
    <name evidence="11" type="ORF">P43SY_003459</name>
</gene>
<organism evidence="11 12">
    <name type="scientific">Pythium insidiosum</name>
    <name type="common">Pythiosis disease agent</name>
    <dbReference type="NCBI Taxonomy" id="114742"/>
    <lineage>
        <taxon>Eukaryota</taxon>
        <taxon>Sar</taxon>
        <taxon>Stramenopiles</taxon>
        <taxon>Oomycota</taxon>
        <taxon>Peronosporomycetes</taxon>
        <taxon>Pythiales</taxon>
        <taxon>Pythiaceae</taxon>
        <taxon>Pythium</taxon>
    </lineage>
</organism>
<dbReference type="PROSITE" id="PS51727">
    <property type="entry name" value="CBP_P300_HAT"/>
    <property type="match status" value="1"/>
</dbReference>
<dbReference type="SMART" id="SM01250">
    <property type="entry name" value="KAT11"/>
    <property type="match status" value="1"/>
</dbReference>
<dbReference type="InterPro" id="IPR035898">
    <property type="entry name" value="TAZ_dom_sf"/>
</dbReference>
<keyword evidence="12" id="KW-1185">Reference proteome</keyword>
<evidence type="ECO:0000256" key="9">
    <source>
        <dbReference type="SAM" id="MobiDB-lite"/>
    </source>
</evidence>
<evidence type="ECO:0000256" key="3">
    <source>
        <dbReference type="ARBA" id="ARBA00022679"/>
    </source>
</evidence>
<proteinExistence type="predicted"/>
<evidence type="ECO:0000313" key="11">
    <source>
        <dbReference type="EMBL" id="KAJ0396457.1"/>
    </source>
</evidence>
<dbReference type="GO" id="GO:0045944">
    <property type="term" value="P:positive regulation of transcription by RNA polymerase II"/>
    <property type="evidence" value="ECO:0007669"/>
    <property type="project" value="TreeGrafter"/>
</dbReference>
<comment type="caution">
    <text evidence="11">The sequence shown here is derived from an EMBL/GenBank/DDBJ whole genome shotgun (WGS) entry which is preliminary data.</text>
</comment>
<dbReference type="PANTHER" id="PTHR13808:SF1">
    <property type="entry name" value="HISTONE ACETYLTRANSFERASE"/>
    <property type="match status" value="1"/>
</dbReference>
<sequence>MGNLGNADSIGFKHDEDEPKSETQLGVTIREVLSVDKQELDGVDVLIFTLYVQEYGPNSLSPNAGRVYISYLDSPENQKIPKAARLRAWYQKLLLEAKKEGLVVNISNLYAEYYVKKKAAHELPYFEGDYWPRLAEDLIKQLEEKGPGRGDKSAGSVDATNASGDMTSGDGGVEDTVMTNVDGDGDGGDGLKTPSMSPAPSDELNGAAGGDDLTLPPARGSTSGKSAKMNGKSKKKRSKKGPDAASSTRSTTMTRSKKGAVHASGCGMPDCTFTNCQRMRSMLKHAHARQCQKQYQECKVPRCADIRRHFLAQLQQRQEQMERLRQQQQAAAAGVSNAAGAIAAASPTIKKEGTPASATSGGSSAP</sequence>
<evidence type="ECO:0000256" key="1">
    <source>
        <dbReference type="ARBA" id="ARBA00004123"/>
    </source>
</evidence>
<evidence type="ECO:0000256" key="7">
    <source>
        <dbReference type="ARBA" id="ARBA00023242"/>
    </source>
</evidence>
<feature type="region of interest" description="Disordered" evidence="9">
    <location>
        <begin position="144"/>
        <end position="263"/>
    </location>
</feature>
<dbReference type="GO" id="GO:0000123">
    <property type="term" value="C:histone acetyltransferase complex"/>
    <property type="evidence" value="ECO:0007669"/>
    <property type="project" value="TreeGrafter"/>
</dbReference>
<keyword evidence="4" id="KW-0156">Chromatin regulator</keyword>
<dbReference type="Proteomes" id="UP001209570">
    <property type="component" value="Unassembled WGS sequence"/>
</dbReference>
<feature type="domain" description="CBP/p300-type HAT" evidence="10">
    <location>
        <begin position="1"/>
        <end position="343"/>
    </location>
</feature>
<feature type="compositionally biased region" description="Low complexity" evidence="9">
    <location>
        <begin position="328"/>
        <end position="345"/>
    </location>
</feature>
<evidence type="ECO:0000259" key="10">
    <source>
        <dbReference type="PROSITE" id="PS51727"/>
    </source>
</evidence>
<comment type="catalytic activity">
    <reaction evidence="8">
        <text>L-lysyl-[protein] + acetyl-CoA = N(6)-acetyl-L-lysyl-[protein] + CoA + H(+)</text>
        <dbReference type="Rhea" id="RHEA:45948"/>
        <dbReference type="Rhea" id="RHEA-COMP:9752"/>
        <dbReference type="Rhea" id="RHEA-COMP:10731"/>
        <dbReference type="ChEBI" id="CHEBI:15378"/>
        <dbReference type="ChEBI" id="CHEBI:29969"/>
        <dbReference type="ChEBI" id="CHEBI:57287"/>
        <dbReference type="ChEBI" id="CHEBI:57288"/>
        <dbReference type="ChEBI" id="CHEBI:61930"/>
        <dbReference type="EC" id="2.3.1.48"/>
    </reaction>
</comment>
<keyword evidence="3" id="KW-0808">Transferase</keyword>
<evidence type="ECO:0000256" key="8">
    <source>
        <dbReference type="ARBA" id="ARBA00048017"/>
    </source>
</evidence>
<keyword evidence="7" id="KW-0539">Nucleus</keyword>
<dbReference type="GO" id="GO:0003713">
    <property type="term" value="F:transcription coactivator activity"/>
    <property type="evidence" value="ECO:0007669"/>
    <property type="project" value="TreeGrafter"/>
</dbReference>
<evidence type="ECO:0000256" key="2">
    <source>
        <dbReference type="ARBA" id="ARBA00013184"/>
    </source>
</evidence>
<dbReference type="GO" id="GO:0004402">
    <property type="term" value="F:histone acetyltransferase activity"/>
    <property type="evidence" value="ECO:0007669"/>
    <property type="project" value="InterPro"/>
</dbReference>
<dbReference type="Gene3D" id="1.20.1020.10">
    <property type="entry name" value="TAZ domain"/>
    <property type="match status" value="1"/>
</dbReference>
<dbReference type="EMBL" id="JAKCXM010000294">
    <property type="protein sequence ID" value="KAJ0396457.1"/>
    <property type="molecule type" value="Genomic_DNA"/>
</dbReference>
<keyword evidence="5" id="KW-0805">Transcription regulation</keyword>
<dbReference type="AlphaFoldDB" id="A0AAD5LFA3"/>
<dbReference type="GO" id="GO:0005667">
    <property type="term" value="C:transcription regulator complex"/>
    <property type="evidence" value="ECO:0007669"/>
    <property type="project" value="TreeGrafter"/>
</dbReference>
<name>A0AAD5LFA3_PYTIN</name>
<evidence type="ECO:0000313" key="12">
    <source>
        <dbReference type="Proteomes" id="UP001209570"/>
    </source>
</evidence>